<dbReference type="SUPFAM" id="SSF51069">
    <property type="entry name" value="Carbonic anhydrase"/>
    <property type="match status" value="2"/>
</dbReference>
<feature type="compositionally biased region" description="Low complexity" evidence="10">
    <location>
        <begin position="317"/>
        <end position="326"/>
    </location>
</feature>
<protein>
    <recommendedName>
        <fullName evidence="3">carbonic anhydrase</fullName>
        <ecNumber evidence="3">4.2.1.1</ecNumber>
    </recommendedName>
</protein>
<feature type="chain" id="PRO_5024450516" description="carbonic anhydrase" evidence="11">
    <location>
        <begin position="20"/>
        <end position="416"/>
    </location>
</feature>
<dbReference type="Gene3D" id="3.10.200.10">
    <property type="entry name" value="Alpha carbonic anhydrase"/>
    <property type="match status" value="1"/>
</dbReference>
<dbReference type="GO" id="GO:0008270">
    <property type="term" value="F:zinc ion binding"/>
    <property type="evidence" value="ECO:0007669"/>
    <property type="project" value="InterPro"/>
</dbReference>
<accession>A0A5P8D247</accession>
<dbReference type="AlphaFoldDB" id="A0A5P8D247"/>
<dbReference type="EMBL" id="MK674600">
    <property type="protein sequence ID" value="QFP92280.1"/>
    <property type="molecule type" value="mRNA"/>
</dbReference>
<keyword evidence="8" id="KW-0456">Lyase</keyword>
<keyword evidence="11" id="KW-0732">Signal</keyword>
<dbReference type="InterPro" id="IPR001148">
    <property type="entry name" value="CA_dom"/>
</dbReference>
<dbReference type="GO" id="GO:0004089">
    <property type="term" value="F:carbonate dehydratase activity"/>
    <property type="evidence" value="ECO:0007669"/>
    <property type="project" value="UniProtKB-EC"/>
</dbReference>
<evidence type="ECO:0000256" key="6">
    <source>
        <dbReference type="ARBA" id="ARBA00022833"/>
    </source>
</evidence>
<evidence type="ECO:0000256" key="9">
    <source>
        <dbReference type="ARBA" id="ARBA00048348"/>
    </source>
</evidence>
<evidence type="ECO:0000259" key="12">
    <source>
        <dbReference type="PROSITE" id="PS51144"/>
    </source>
</evidence>
<comment type="catalytic activity">
    <reaction evidence="9">
        <text>hydrogencarbonate + H(+) = CO2 + H2O</text>
        <dbReference type="Rhea" id="RHEA:10748"/>
        <dbReference type="ChEBI" id="CHEBI:15377"/>
        <dbReference type="ChEBI" id="CHEBI:15378"/>
        <dbReference type="ChEBI" id="CHEBI:16526"/>
        <dbReference type="ChEBI" id="CHEBI:17544"/>
        <dbReference type="EC" id="4.2.1.1"/>
    </reaction>
</comment>
<keyword evidence="5" id="KW-0479">Metal-binding</keyword>
<sequence>MGFIVGLTITWALLIQIEAAKWGYVNDRGPDHWADLFPDACSGSLQSPINIPTKQTVYDPMLKDFAIFFDPPSPGSKFFVHNNGHSIQVNTEGKFYVSNGGLDNIYSTAQFHFHWGHKAHHGSEHTIDGKPAPIEMHIVNWNSDKYNSIAEAAVEPAGLAVLGILFEISDIDNPILEPLVNVLKHVRDPDKQIKAEIPAVAMRTFLPRAPNMYYRYNGSLTTPGCFESVIWTVFYQKQTISRRQLHVFRQVLKPTHHRNKRSPHHESRAVRAVMEELGIEDNYIEKARFKRQLQDKAATETKDTTVVEASAQHEPSGTDTHSTSSTNHNVKSEPMTSSHADKVRNMLVNNYRPVQPLNGRIIYRSFPFFGEPIPAGGTEVIYLDIDGSEGQNNTASTLRDMSLLTTFCSILISKLL</sequence>
<keyword evidence="7" id="KW-0325">Glycoprotein</keyword>
<name>A0A5P8D247_9BIVA</name>
<dbReference type="GO" id="GO:0005576">
    <property type="term" value="C:extracellular region"/>
    <property type="evidence" value="ECO:0007669"/>
    <property type="project" value="UniProtKB-SubCell"/>
</dbReference>
<dbReference type="PANTHER" id="PTHR18952:SF265">
    <property type="entry name" value="CARBONIC ANHYDRASE"/>
    <property type="match status" value="1"/>
</dbReference>
<dbReference type="EC" id="4.2.1.1" evidence="3"/>
<comment type="subcellular location">
    <subcellularLocation>
        <location evidence="1">Secreted</location>
    </subcellularLocation>
</comment>
<evidence type="ECO:0000256" key="11">
    <source>
        <dbReference type="SAM" id="SignalP"/>
    </source>
</evidence>
<dbReference type="FunFam" id="3.10.200.10:FF:000003">
    <property type="entry name" value="Carbonic anhydrase 12"/>
    <property type="match status" value="1"/>
</dbReference>
<evidence type="ECO:0000256" key="4">
    <source>
        <dbReference type="ARBA" id="ARBA00022525"/>
    </source>
</evidence>
<feature type="signal peptide" evidence="11">
    <location>
        <begin position="1"/>
        <end position="19"/>
    </location>
</feature>
<evidence type="ECO:0000256" key="1">
    <source>
        <dbReference type="ARBA" id="ARBA00004613"/>
    </source>
</evidence>
<proteinExistence type="evidence at transcript level"/>
<feature type="domain" description="Alpha-carbonic anhydrase" evidence="12">
    <location>
        <begin position="20"/>
        <end position="274"/>
    </location>
</feature>
<evidence type="ECO:0000313" key="13">
    <source>
        <dbReference type="EMBL" id="QFP92280.1"/>
    </source>
</evidence>
<organism evidence="13">
    <name type="scientific">Archivesica packardana</name>
    <dbReference type="NCBI Taxonomy" id="1299447"/>
    <lineage>
        <taxon>Eukaryota</taxon>
        <taxon>Metazoa</taxon>
        <taxon>Spiralia</taxon>
        <taxon>Lophotrochozoa</taxon>
        <taxon>Mollusca</taxon>
        <taxon>Bivalvia</taxon>
        <taxon>Autobranchia</taxon>
        <taxon>Heteroconchia</taxon>
        <taxon>Euheterodonta</taxon>
        <taxon>Imparidentia</taxon>
        <taxon>Neoheterodontei</taxon>
        <taxon>Venerida</taxon>
        <taxon>Glossoidea</taxon>
        <taxon>Vesicomyidae</taxon>
        <taxon>Archivesica</taxon>
    </lineage>
</organism>
<reference evidence="13" key="1">
    <citation type="submission" date="2019-03" db="EMBL/GenBank/DDBJ databases">
        <title>Identification and selection pressure analysis in carbonic anhydrase from deep sea cold seep clam.</title>
        <authorList>
            <person name="Kong X."/>
            <person name="Zhang H."/>
        </authorList>
    </citation>
    <scope>NUCLEOTIDE SEQUENCE</scope>
</reference>
<dbReference type="PROSITE" id="PS51144">
    <property type="entry name" value="ALPHA_CA_2"/>
    <property type="match status" value="1"/>
</dbReference>
<dbReference type="InterPro" id="IPR036398">
    <property type="entry name" value="CA_dom_sf"/>
</dbReference>
<evidence type="ECO:0000256" key="5">
    <source>
        <dbReference type="ARBA" id="ARBA00022723"/>
    </source>
</evidence>
<dbReference type="CDD" id="cd00326">
    <property type="entry name" value="alpha_CA"/>
    <property type="match status" value="1"/>
</dbReference>
<evidence type="ECO:0000256" key="2">
    <source>
        <dbReference type="ARBA" id="ARBA00010718"/>
    </source>
</evidence>
<dbReference type="PANTHER" id="PTHR18952">
    <property type="entry name" value="CARBONIC ANHYDRASE"/>
    <property type="match status" value="1"/>
</dbReference>
<dbReference type="Pfam" id="PF00194">
    <property type="entry name" value="Carb_anhydrase"/>
    <property type="match status" value="1"/>
</dbReference>
<dbReference type="SMART" id="SM01057">
    <property type="entry name" value="Carb_anhydrase"/>
    <property type="match status" value="1"/>
</dbReference>
<keyword evidence="4" id="KW-0964">Secreted</keyword>
<comment type="similarity">
    <text evidence="2">Belongs to the alpha-carbonic anhydrase family.</text>
</comment>
<keyword evidence="6" id="KW-0862">Zinc</keyword>
<evidence type="ECO:0000256" key="8">
    <source>
        <dbReference type="ARBA" id="ARBA00023239"/>
    </source>
</evidence>
<evidence type="ECO:0000256" key="10">
    <source>
        <dbReference type="SAM" id="MobiDB-lite"/>
    </source>
</evidence>
<evidence type="ECO:0000256" key="7">
    <source>
        <dbReference type="ARBA" id="ARBA00023180"/>
    </source>
</evidence>
<dbReference type="InterPro" id="IPR023561">
    <property type="entry name" value="Carbonic_anhydrase_a-class"/>
</dbReference>
<gene>
    <name evidence="13" type="primary">ca6</name>
</gene>
<evidence type="ECO:0000256" key="3">
    <source>
        <dbReference type="ARBA" id="ARBA00012925"/>
    </source>
</evidence>
<feature type="region of interest" description="Disordered" evidence="10">
    <location>
        <begin position="298"/>
        <end position="340"/>
    </location>
</feature>